<evidence type="ECO:0000313" key="2">
    <source>
        <dbReference type="EMBL" id="AFX58981.1"/>
    </source>
</evidence>
<accession>U3LGL7</accession>
<sequence length="140" mass="16490">MFYLLITLTLFLLSKNPWMMIFALLSSSIWFCFFLTYSSSWLAYFLFLIYVGAMLVLFMYVISLLDNKPTSIKYYMMIPLILLYFYIDFIRLPQMSLKLSLLINPTNIPILLFIMIYLLIALLIVVKAIFFSKAPMQAPK</sequence>
<geneLocation type="mitochondrion" evidence="2"/>
<keyword evidence="1" id="KW-0812">Transmembrane</keyword>
<dbReference type="EMBL" id="JX963622">
    <property type="protein sequence ID" value="AFX58981.1"/>
    <property type="molecule type" value="Genomic_DNA"/>
</dbReference>
<reference evidence="2" key="1">
    <citation type="submission" date="2012-10" db="EMBL/GenBank/DDBJ databases">
        <title>Mitochondrial genome diversity in Ecdysozoa.</title>
        <authorList>
            <person name="Podsiadlowski L."/>
            <person name="Meusemann K."/>
            <person name="von Reumont B."/>
            <person name="Fahrein K."/>
            <person name="Dambach J."/>
            <person name="Braband A."/>
            <person name="Misof B."/>
        </authorList>
    </citation>
    <scope>NUCLEOTIDE SEQUENCE</scope>
</reference>
<feature type="transmembrane region" description="Helical" evidence="1">
    <location>
        <begin position="110"/>
        <end position="130"/>
    </location>
</feature>
<dbReference type="Gene3D" id="1.20.120.1200">
    <property type="entry name" value="NADH-ubiquinone/plastoquinone oxidoreductase chain 6, subunit NuoJ"/>
    <property type="match status" value="1"/>
</dbReference>
<evidence type="ECO:0000256" key="1">
    <source>
        <dbReference type="SAM" id="Phobius"/>
    </source>
</evidence>
<feature type="transmembrane region" description="Helical" evidence="1">
    <location>
        <begin position="42"/>
        <end position="62"/>
    </location>
</feature>
<protein>
    <submittedName>
        <fullName evidence="2">NADH dehydrogenase subunit 6</fullName>
    </submittedName>
</protein>
<organism evidence="2">
    <name type="scientific">Acerentomon sp. JD-2012</name>
    <dbReference type="NCBI Taxonomy" id="1258700"/>
    <lineage>
        <taxon>Eukaryota</taxon>
        <taxon>Metazoa</taxon>
        <taxon>Ecdysozoa</taxon>
        <taxon>Arthropoda</taxon>
        <taxon>Hexapoda</taxon>
        <taxon>Protura</taxon>
        <taxon>Acerentomata</taxon>
        <taxon>Acerentomidae</taxon>
        <taxon>Acerentomon</taxon>
    </lineage>
</organism>
<keyword evidence="2" id="KW-0496">Mitochondrion</keyword>
<name>U3LGL7_9HEXA</name>
<keyword evidence="1" id="KW-0472">Membrane</keyword>
<dbReference type="InterPro" id="IPR042106">
    <property type="entry name" value="Nuo/plastoQ_OxRdtase_6_NuoJ"/>
</dbReference>
<proteinExistence type="predicted"/>
<dbReference type="AlphaFoldDB" id="U3LGL7"/>
<keyword evidence="1" id="KW-1133">Transmembrane helix</keyword>
<feature type="transmembrane region" description="Helical" evidence="1">
    <location>
        <begin position="74"/>
        <end position="90"/>
    </location>
</feature>